<evidence type="ECO:0000313" key="2">
    <source>
        <dbReference type="Proteomes" id="UP000822688"/>
    </source>
</evidence>
<proteinExistence type="predicted"/>
<dbReference type="Proteomes" id="UP000822688">
    <property type="component" value="Chromosome 1"/>
</dbReference>
<evidence type="ECO:0000313" key="1">
    <source>
        <dbReference type="EMBL" id="KAG0592703.1"/>
    </source>
</evidence>
<sequence length="76" mass="8127">MACIPIPLCIECGNTDNPCRCKIIGPTLGFIGFVVAAVVEWPVGAAVWCCNHKSGERIMAHPAMVVRPSISNCIPF</sequence>
<dbReference type="EMBL" id="CM026421">
    <property type="protein sequence ID" value="KAG0592703.1"/>
    <property type="molecule type" value="Genomic_DNA"/>
</dbReference>
<protein>
    <submittedName>
        <fullName evidence="1">Uncharacterized protein</fullName>
    </submittedName>
</protein>
<accession>A0A8T0JCF7</accession>
<dbReference type="AlphaFoldDB" id="A0A8T0JCF7"/>
<dbReference type="PANTHER" id="PTHR34673">
    <property type="entry name" value="COLD-REGULATED PROTEIN"/>
    <property type="match status" value="1"/>
</dbReference>
<dbReference type="OrthoDB" id="4412445at2759"/>
<gene>
    <name evidence="1" type="ORF">KC19_1G274400</name>
</gene>
<organism evidence="1 2">
    <name type="scientific">Ceratodon purpureus</name>
    <name type="common">Fire moss</name>
    <name type="synonym">Dicranum purpureum</name>
    <dbReference type="NCBI Taxonomy" id="3225"/>
    <lineage>
        <taxon>Eukaryota</taxon>
        <taxon>Viridiplantae</taxon>
        <taxon>Streptophyta</taxon>
        <taxon>Embryophyta</taxon>
        <taxon>Bryophyta</taxon>
        <taxon>Bryophytina</taxon>
        <taxon>Bryopsida</taxon>
        <taxon>Dicranidae</taxon>
        <taxon>Pseudoditrichales</taxon>
        <taxon>Ditrichaceae</taxon>
        <taxon>Ceratodon</taxon>
    </lineage>
</organism>
<keyword evidence="2" id="KW-1185">Reference proteome</keyword>
<name>A0A8T0JCF7_CERPU</name>
<dbReference type="PANTHER" id="PTHR34673:SF1">
    <property type="entry name" value="COLD-REGULATED PROTEIN"/>
    <property type="match status" value="1"/>
</dbReference>
<reference evidence="1" key="1">
    <citation type="submission" date="2020-06" db="EMBL/GenBank/DDBJ databases">
        <title>WGS assembly of Ceratodon purpureus strain R40.</title>
        <authorList>
            <person name="Carey S.B."/>
            <person name="Jenkins J."/>
            <person name="Shu S."/>
            <person name="Lovell J.T."/>
            <person name="Sreedasyam A."/>
            <person name="Maumus F."/>
            <person name="Tiley G.P."/>
            <person name="Fernandez-Pozo N."/>
            <person name="Barry K."/>
            <person name="Chen C."/>
            <person name="Wang M."/>
            <person name="Lipzen A."/>
            <person name="Daum C."/>
            <person name="Saski C.A."/>
            <person name="Payton A.C."/>
            <person name="Mcbreen J.C."/>
            <person name="Conrad R.E."/>
            <person name="Kollar L.M."/>
            <person name="Olsson S."/>
            <person name="Huttunen S."/>
            <person name="Landis J.B."/>
            <person name="Wickett N.J."/>
            <person name="Johnson M.G."/>
            <person name="Rensing S.A."/>
            <person name="Grimwood J."/>
            <person name="Schmutz J."/>
            <person name="Mcdaniel S.F."/>
        </authorList>
    </citation>
    <scope>NUCLEOTIDE SEQUENCE</scope>
    <source>
        <strain evidence="1">R40</strain>
    </source>
</reference>
<comment type="caution">
    <text evidence="1">The sequence shown here is derived from an EMBL/GenBank/DDBJ whole genome shotgun (WGS) entry which is preliminary data.</text>
</comment>